<dbReference type="EMBL" id="FOHU01000003">
    <property type="protein sequence ID" value="SES98553.1"/>
    <property type="molecule type" value="Genomic_DNA"/>
</dbReference>
<evidence type="ECO:0000313" key="2">
    <source>
        <dbReference type="EMBL" id="SES98553.1"/>
    </source>
</evidence>
<dbReference type="Proteomes" id="UP000199568">
    <property type="component" value="Unassembled WGS sequence"/>
</dbReference>
<accession>A0A1I0AVR2</accession>
<keyword evidence="1" id="KW-0812">Transmembrane</keyword>
<dbReference type="OrthoDB" id="2062708at2"/>
<feature type="transmembrane region" description="Helical" evidence="1">
    <location>
        <begin position="103"/>
        <end position="125"/>
    </location>
</feature>
<dbReference type="RefSeq" id="WP_090440488.1">
    <property type="nucleotide sequence ID" value="NZ_FOHU01000003.1"/>
</dbReference>
<dbReference type="STRING" id="426128.SAMN05660297_01100"/>
<name>A0A1I0AVR2_9FIRM</name>
<proteinExistence type="predicted"/>
<gene>
    <name evidence="2" type="ORF">SAMN05660297_01100</name>
</gene>
<evidence type="ECO:0000256" key="1">
    <source>
        <dbReference type="SAM" id="Phobius"/>
    </source>
</evidence>
<evidence type="ECO:0000313" key="3">
    <source>
        <dbReference type="Proteomes" id="UP000199568"/>
    </source>
</evidence>
<keyword evidence="1" id="KW-0472">Membrane</keyword>
<keyword evidence="1" id="KW-1133">Transmembrane helix</keyword>
<protein>
    <submittedName>
        <fullName evidence="2">Uncharacterized protein</fullName>
    </submittedName>
</protein>
<dbReference type="AlphaFoldDB" id="A0A1I0AVR2"/>
<keyword evidence="3" id="KW-1185">Reference proteome</keyword>
<feature type="transmembrane region" description="Helical" evidence="1">
    <location>
        <begin position="37"/>
        <end position="58"/>
    </location>
</feature>
<organism evidence="2 3">
    <name type="scientific">Natronincola peptidivorans</name>
    <dbReference type="NCBI Taxonomy" id="426128"/>
    <lineage>
        <taxon>Bacteria</taxon>
        <taxon>Bacillati</taxon>
        <taxon>Bacillota</taxon>
        <taxon>Clostridia</taxon>
        <taxon>Peptostreptococcales</taxon>
        <taxon>Natronincolaceae</taxon>
        <taxon>Natronincola</taxon>
    </lineage>
</organism>
<feature type="transmembrane region" description="Helical" evidence="1">
    <location>
        <begin position="137"/>
        <end position="155"/>
    </location>
</feature>
<reference evidence="2 3" key="1">
    <citation type="submission" date="2016-10" db="EMBL/GenBank/DDBJ databases">
        <authorList>
            <person name="de Groot N.N."/>
        </authorList>
    </citation>
    <scope>NUCLEOTIDE SEQUENCE [LARGE SCALE GENOMIC DNA]</scope>
    <source>
        <strain evidence="2 3">DSM 18979</strain>
    </source>
</reference>
<sequence length="165" mass="18454">MKIASVLTTYSLLAVVFTAPVYGNSSWIWVTTSPRTILPICIAVTLLIETFGVAKLNYIADIKQVFVIITFANLLSFIAPYLVRGYRLYPLTGSIFAAFDRGPYYMILAGYLLLTLIIEIPAVYLLLKKYVENKKRLLITIAGVNILTTVLVAITERMISIGYYV</sequence>
<feature type="transmembrane region" description="Helical" evidence="1">
    <location>
        <begin position="65"/>
        <end position="83"/>
    </location>
</feature>